<dbReference type="Gene3D" id="1.10.510.10">
    <property type="entry name" value="Transferase(Phosphotransferase) domain 1"/>
    <property type="match status" value="2"/>
</dbReference>
<comment type="caution">
    <text evidence="2">The sequence shown here is derived from an EMBL/GenBank/DDBJ whole genome shotgun (WGS) entry which is preliminary data.</text>
</comment>
<protein>
    <recommendedName>
        <fullName evidence="1">Protein kinase domain-containing protein</fullName>
    </recommendedName>
</protein>
<dbReference type="GO" id="GO:0005524">
    <property type="term" value="F:ATP binding"/>
    <property type="evidence" value="ECO:0007669"/>
    <property type="project" value="InterPro"/>
</dbReference>
<sequence length="592" mass="68937">MQSRRICPECNQEWNKYLPWCKPCNLKHFQNDFNNWTSGNDKINKFIQDAQLNADSHWKVIEWIPYDRFEDVKQIGKGGFGTIYYARWIDGPIYKWDIENQKWERLRYWQEVGEVEVALKKFDNFVNFNDVLNEMEIHLKTRTDYSSIRFYGITQDPETHSYMMVLEYANDGNLREYLKINFNNINWEQKLYNLYQLSLNLMNIHRLDIVHQDFHPGNILSSNFKNSDINISDFGLSKLIGTNPNNPEKKNIVGVLPYIAPEVLSGDEYTKAADVYSFGIIVYEIVTGFPPYPDIPHDKDLAMKICNGLRPKIPFHIPKLITRMIMRCWDARVTHRPTFEELYDELDIVHQDFHPGNILSSNFKNSDINISDFGLSKLIGTNPNNPEKKNIVGVLPYIAPEVLSGDEYTKAADVYSFGIIVYEIVTGFPPYPDIPHDKDLAMKICNGLRPKIPFHIPKLITRMIMRCWDARVTHRPTFEELYDELVKYYKDYKVYLSKGKNKDSEIVIQIKKAEEFSANQESTNATTTTTTTPLNYQTHPQAIYTSRLLNFSKLPIPKNEDNFERELEELTKSTSALSIGDSGQVDLDMSNF</sequence>
<dbReference type="STRING" id="1348612.A0A397J7T5"/>
<accession>A0A397J7T5</accession>
<dbReference type="PANTHER" id="PTHR45756">
    <property type="entry name" value="PALMITOYLTRANSFERASE"/>
    <property type="match status" value="1"/>
</dbReference>
<dbReference type="InterPro" id="IPR001245">
    <property type="entry name" value="Ser-Thr/Tyr_kinase_cat_dom"/>
</dbReference>
<dbReference type="GO" id="GO:0004672">
    <property type="term" value="F:protein kinase activity"/>
    <property type="evidence" value="ECO:0007669"/>
    <property type="project" value="InterPro"/>
</dbReference>
<dbReference type="SUPFAM" id="SSF56112">
    <property type="entry name" value="Protein kinase-like (PK-like)"/>
    <property type="match status" value="2"/>
</dbReference>
<reference evidence="2 3" key="1">
    <citation type="submission" date="2018-08" db="EMBL/GenBank/DDBJ databases">
        <title>Genome and evolution of the arbuscular mycorrhizal fungus Diversispora epigaea (formerly Glomus versiforme) and its bacterial endosymbionts.</title>
        <authorList>
            <person name="Sun X."/>
            <person name="Fei Z."/>
            <person name="Harrison M."/>
        </authorList>
    </citation>
    <scope>NUCLEOTIDE SEQUENCE [LARGE SCALE GENOMIC DNA]</scope>
    <source>
        <strain evidence="2 3">IT104</strain>
    </source>
</reference>
<proteinExistence type="predicted"/>
<evidence type="ECO:0000259" key="1">
    <source>
        <dbReference type="PROSITE" id="PS50011"/>
    </source>
</evidence>
<dbReference type="InterPro" id="IPR000719">
    <property type="entry name" value="Prot_kinase_dom"/>
</dbReference>
<evidence type="ECO:0000313" key="2">
    <source>
        <dbReference type="EMBL" id="RHZ82808.1"/>
    </source>
</evidence>
<name>A0A397J7T5_9GLOM</name>
<dbReference type="InterPro" id="IPR053215">
    <property type="entry name" value="TKL_Ser/Thr_kinase"/>
</dbReference>
<dbReference type="PANTHER" id="PTHR45756:SF1">
    <property type="entry name" value="PROTEIN KINASE DOMAIN CONTAINING PROTEIN"/>
    <property type="match status" value="1"/>
</dbReference>
<evidence type="ECO:0000313" key="3">
    <source>
        <dbReference type="Proteomes" id="UP000266861"/>
    </source>
</evidence>
<dbReference type="Pfam" id="PF07714">
    <property type="entry name" value="PK_Tyr_Ser-Thr"/>
    <property type="match status" value="2"/>
</dbReference>
<dbReference type="PRINTS" id="PR00109">
    <property type="entry name" value="TYRKINASE"/>
</dbReference>
<feature type="domain" description="Protein kinase" evidence="1">
    <location>
        <begin position="69"/>
        <end position="353"/>
    </location>
</feature>
<dbReference type="Proteomes" id="UP000266861">
    <property type="component" value="Unassembled WGS sequence"/>
</dbReference>
<dbReference type="InterPro" id="IPR011009">
    <property type="entry name" value="Kinase-like_dom_sf"/>
</dbReference>
<keyword evidence="3" id="KW-1185">Reference proteome</keyword>
<organism evidence="2 3">
    <name type="scientific">Diversispora epigaea</name>
    <dbReference type="NCBI Taxonomy" id="1348612"/>
    <lineage>
        <taxon>Eukaryota</taxon>
        <taxon>Fungi</taxon>
        <taxon>Fungi incertae sedis</taxon>
        <taxon>Mucoromycota</taxon>
        <taxon>Glomeromycotina</taxon>
        <taxon>Glomeromycetes</taxon>
        <taxon>Diversisporales</taxon>
        <taxon>Diversisporaceae</taxon>
        <taxon>Diversispora</taxon>
    </lineage>
</organism>
<dbReference type="AlphaFoldDB" id="A0A397J7T5"/>
<gene>
    <name evidence="2" type="ORF">Glove_103g211</name>
</gene>
<dbReference type="EMBL" id="PQFF01000096">
    <property type="protein sequence ID" value="RHZ82808.1"/>
    <property type="molecule type" value="Genomic_DNA"/>
</dbReference>
<dbReference type="PROSITE" id="PS50011">
    <property type="entry name" value="PROTEIN_KINASE_DOM"/>
    <property type="match status" value="1"/>
</dbReference>